<feature type="active site" evidence="5">
    <location>
        <position position="381"/>
    </location>
</feature>
<reference evidence="7 8" key="1">
    <citation type="submission" date="2024-02" db="EMBL/GenBank/DDBJ databases">
        <authorList>
            <person name="Chen Y."/>
            <person name="Shah S."/>
            <person name="Dougan E. K."/>
            <person name="Thang M."/>
            <person name="Chan C."/>
        </authorList>
    </citation>
    <scope>NUCLEOTIDE SEQUENCE [LARGE SCALE GENOMIC DNA]</scope>
</reference>
<dbReference type="PANTHER" id="PTHR10183">
    <property type="entry name" value="CALPAIN"/>
    <property type="match status" value="1"/>
</dbReference>
<dbReference type="PROSITE" id="PS00139">
    <property type="entry name" value="THIOL_PROTEASE_CYS"/>
    <property type="match status" value="1"/>
</dbReference>
<evidence type="ECO:0000259" key="6">
    <source>
        <dbReference type="PROSITE" id="PS50203"/>
    </source>
</evidence>
<keyword evidence="4 5" id="KW-0788">Thiol protease</keyword>
<dbReference type="EMBL" id="CAXAMN010027029">
    <property type="protein sequence ID" value="CAK9107850.1"/>
    <property type="molecule type" value="Genomic_DNA"/>
</dbReference>
<feature type="active site" evidence="5">
    <location>
        <position position="353"/>
    </location>
</feature>
<comment type="caution">
    <text evidence="7">The sequence shown here is derived from an EMBL/GenBank/DDBJ whole genome shotgun (WGS) entry which is preliminary data.</text>
</comment>
<keyword evidence="2 5" id="KW-0645">Protease</keyword>
<gene>
    <name evidence="7" type="ORF">CCMP2556_LOCUS50304</name>
</gene>
<name>A0ABP0S6C3_9DINO</name>
<dbReference type="Proteomes" id="UP001642484">
    <property type="component" value="Unassembled WGS sequence"/>
</dbReference>
<dbReference type="Gene3D" id="3.90.70.10">
    <property type="entry name" value="Cysteine proteinases"/>
    <property type="match status" value="1"/>
</dbReference>
<evidence type="ECO:0000256" key="5">
    <source>
        <dbReference type="PROSITE-ProRule" id="PRU00239"/>
    </source>
</evidence>
<feature type="domain" description="Calpain catalytic" evidence="6">
    <location>
        <begin position="67"/>
        <end position="442"/>
    </location>
</feature>
<dbReference type="SUPFAM" id="SSF54001">
    <property type="entry name" value="Cysteine proteinases"/>
    <property type="match status" value="1"/>
</dbReference>
<evidence type="ECO:0000313" key="7">
    <source>
        <dbReference type="EMBL" id="CAK9107850.1"/>
    </source>
</evidence>
<accession>A0ABP0S6C3</accession>
<dbReference type="SMART" id="SM00230">
    <property type="entry name" value="CysPc"/>
    <property type="match status" value="1"/>
</dbReference>
<comment type="similarity">
    <text evidence="1">Belongs to the peptidase C2 family.</text>
</comment>
<evidence type="ECO:0000256" key="1">
    <source>
        <dbReference type="ARBA" id="ARBA00007623"/>
    </source>
</evidence>
<evidence type="ECO:0000313" key="8">
    <source>
        <dbReference type="Proteomes" id="UP001642484"/>
    </source>
</evidence>
<keyword evidence="8" id="KW-1185">Reference proteome</keyword>
<feature type="active site" evidence="5">
    <location>
        <position position="148"/>
    </location>
</feature>
<dbReference type="InterPro" id="IPR000169">
    <property type="entry name" value="Pept_cys_AS"/>
</dbReference>
<dbReference type="InterPro" id="IPR022684">
    <property type="entry name" value="Calpain_cysteine_protease"/>
</dbReference>
<dbReference type="InterPro" id="IPR038765">
    <property type="entry name" value="Papain-like_cys_pep_sf"/>
</dbReference>
<keyword evidence="3 5" id="KW-0378">Hydrolase</keyword>
<organism evidence="7 8">
    <name type="scientific">Durusdinium trenchii</name>
    <dbReference type="NCBI Taxonomy" id="1381693"/>
    <lineage>
        <taxon>Eukaryota</taxon>
        <taxon>Sar</taxon>
        <taxon>Alveolata</taxon>
        <taxon>Dinophyceae</taxon>
        <taxon>Suessiales</taxon>
        <taxon>Symbiodiniaceae</taxon>
        <taxon>Durusdinium</taxon>
    </lineage>
</organism>
<dbReference type="PROSITE" id="PS50203">
    <property type="entry name" value="CALPAIN_CAT"/>
    <property type="match status" value="1"/>
</dbReference>
<sequence length="477" mass="54179">MGNCNCKADEEGKTSEIQVFKTEIAMGPKVNRMDRKRAFIRPPPRLPPVVEHDFKGSKKASKLPKGLFEDAEFPATNESIGGVTGDNANPLADYLKDMMKYVVPGWARPRQVIGKEAFEYKLFASEGEPCLFKHASPRDIEQGYLGDCWMVSSFSAVAEYPDRIRSLFKQHELTADGRYDVRLYDPQSEEWKVITIDDRLPFWKRPGKHGNLCFAKPTKENEFWPCLLEKAVAKFVKSYHRIDGGWESVALEMLTGKPSLCIQISPDLGGTHAPYAFRCGKDEASAVHATVAMRVESYDADWGYWSQDASSFTDGETELSDEWLWDKLKAWNQEGQALACNTRQNYKGILANHAYTLLRMEDVPYTREGQQNVLRLIHVRNPHATNEWFGRFHDDDWETWNKYPEALEATGHKVGIKDNGVFWMDWDEYKQAFSDVAVNFSAEVGGARYTDLSPEAQKHHAAVAFGTVGHQAWTGLK</sequence>
<proteinExistence type="inferred from homology"/>
<dbReference type="PANTHER" id="PTHR10183:SF379">
    <property type="entry name" value="CALPAIN-5"/>
    <property type="match status" value="1"/>
</dbReference>
<dbReference type="Pfam" id="PF00648">
    <property type="entry name" value="Peptidase_C2"/>
    <property type="match status" value="1"/>
</dbReference>
<evidence type="ECO:0000256" key="2">
    <source>
        <dbReference type="ARBA" id="ARBA00022670"/>
    </source>
</evidence>
<evidence type="ECO:0000256" key="4">
    <source>
        <dbReference type="ARBA" id="ARBA00022807"/>
    </source>
</evidence>
<protein>
    <recommendedName>
        <fullName evidence="6">Calpain catalytic domain-containing protein</fullName>
    </recommendedName>
</protein>
<dbReference type="InterPro" id="IPR001300">
    <property type="entry name" value="Peptidase_C2_calpain_cat"/>
</dbReference>
<evidence type="ECO:0000256" key="3">
    <source>
        <dbReference type="ARBA" id="ARBA00022801"/>
    </source>
</evidence>